<dbReference type="Proteomes" id="UP000011747">
    <property type="component" value="Unassembled WGS sequence"/>
</dbReference>
<feature type="transmembrane region" description="Helical" evidence="5">
    <location>
        <begin position="460"/>
        <end position="479"/>
    </location>
</feature>
<dbReference type="HOGENOM" id="CLU_596731_0_0_9"/>
<keyword evidence="3 5" id="KW-1133">Transmembrane helix</keyword>
<evidence type="ECO:0000313" key="7">
    <source>
        <dbReference type="EMBL" id="EHL79094.1"/>
    </source>
</evidence>
<feature type="transmembrane region" description="Helical" evidence="5">
    <location>
        <begin position="12"/>
        <end position="43"/>
    </location>
</feature>
<feature type="domain" description="O-antigen ligase-related" evidence="6">
    <location>
        <begin position="239"/>
        <end position="412"/>
    </location>
</feature>
<dbReference type="InterPro" id="IPR007016">
    <property type="entry name" value="O-antigen_ligase-rel_domated"/>
</dbReference>
<proteinExistence type="predicted"/>
<feature type="transmembrane region" description="Helical" evidence="5">
    <location>
        <begin position="436"/>
        <end position="454"/>
    </location>
</feature>
<keyword evidence="2 5" id="KW-0812">Transmembrane</keyword>
<feature type="transmembrane region" description="Helical" evidence="5">
    <location>
        <begin position="280"/>
        <end position="298"/>
    </location>
</feature>
<evidence type="ECO:0000256" key="4">
    <source>
        <dbReference type="ARBA" id="ARBA00023136"/>
    </source>
</evidence>
<evidence type="ECO:0000256" key="3">
    <source>
        <dbReference type="ARBA" id="ARBA00022989"/>
    </source>
</evidence>
<evidence type="ECO:0000256" key="2">
    <source>
        <dbReference type="ARBA" id="ARBA00022692"/>
    </source>
</evidence>
<dbReference type="Pfam" id="PF04932">
    <property type="entry name" value="Wzy_C"/>
    <property type="match status" value="1"/>
</dbReference>
<keyword evidence="4 5" id="KW-0472">Membrane</keyword>
<dbReference type="EMBL" id="ACWF01000032">
    <property type="protein sequence ID" value="EHL79094.1"/>
    <property type="molecule type" value="Genomic_DNA"/>
</dbReference>
<feature type="transmembrane region" description="Helical" evidence="5">
    <location>
        <begin position="98"/>
        <end position="118"/>
    </location>
</feature>
<keyword evidence="8" id="KW-1185">Reference proteome</keyword>
<dbReference type="RefSeq" id="WP_003352985.1">
    <property type="nucleotide sequence ID" value="NZ_JH414743.1"/>
</dbReference>
<feature type="transmembrane region" description="Helical" evidence="5">
    <location>
        <begin position="210"/>
        <end position="227"/>
    </location>
</feature>
<reference evidence="7 8" key="1">
    <citation type="submission" date="2011-09" db="EMBL/GenBank/DDBJ databases">
        <title>The Genome Sequence of Bacillus smithii 7_3_47FAA.</title>
        <authorList>
            <consortium name="The Broad Institute Genome Sequencing Platform"/>
            <person name="Earl A."/>
            <person name="Ward D."/>
            <person name="Feldgarden M."/>
            <person name="Gevers D."/>
            <person name="Daigneault M."/>
            <person name="Strauss J."/>
            <person name="Allen-Vercoe E."/>
            <person name="Young S.K."/>
            <person name="Zeng Q."/>
            <person name="Gargeya S."/>
            <person name="Fitzgerald M."/>
            <person name="Haas B."/>
            <person name="Abouelleil A."/>
            <person name="Alvarado L."/>
            <person name="Arachchi H.M."/>
            <person name="Berlin A."/>
            <person name="Brown A."/>
            <person name="Chapman S.B."/>
            <person name="Chen Z."/>
            <person name="Dunbar C."/>
            <person name="Freedman E."/>
            <person name="Gearin G."/>
            <person name="Goldberg J."/>
            <person name="Griggs A."/>
            <person name="Gujja S."/>
            <person name="Heiman D."/>
            <person name="Howarth C."/>
            <person name="Larson L."/>
            <person name="Lui A."/>
            <person name="MacDonald P.J.P."/>
            <person name="Montmayeur A."/>
            <person name="Murphy C."/>
            <person name="Neiman D."/>
            <person name="Pearson M."/>
            <person name="Priest M."/>
            <person name="Roberts A."/>
            <person name="Saif S."/>
            <person name="Shea T."/>
            <person name="Shenoy N."/>
            <person name="Sisk P."/>
            <person name="Stolte C."/>
            <person name="Sykes S."/>
            <person name="Wortman J."/>
            <person name="Nusbaum C."/>
            <person name="Birren B."/>
        </authorList>
    </citation>
    <scope>NUCLEOTIDE SEQUENCE [LARGE SCALE GENOMIC DNA]</scope>
    <source>
        <strain evidence="7 8">7_3_47FAA</strain>
    </source>
</reference>
<gene>
    <name evidence="7" type="ORF">HMPREF1015_02214</name>
</gene>
<feature type="transmembrane region" description="Helical" evidence="5">
    <location>
        <begin position="155"/>
        <end position="173"/>
    </location>
</feature>
<comment type="subcellular location">
    <subcellularLocation>
        <location evidence="1">Membrane</location>
        <topology evidence="1">Multi-pass membrane protein</topology>
    </subcellularLocation>
</comment>
<dbReference type="InterPro" id="IPR051533">
    <property type="entry name" value="WaaL-like"/>
</dbReference>
<accession>G9QIC3</accession>
<protein>
    <recommendedName>
        <fullName evidence="6">O-antigen ligase-related domain-containing protein</fullName>
    </recommendedName>
</protein>
<sequence>MAGFREKYQYILVMVLFVLVALFFPNSMIGLAVSLIVAALAFIRPKDGLLFLLIYFPTRAFLIEINPSLKIAGDLIAIAAFLRAVWDQRNDWKKMFQFSLFEWGFFLFILIGCVSALITGVSVGAIIFQVRAFVITYLIFYTVKRLSIEKEDIHRFLWITFTMSMILSVQGIVEKVSLRTLLMPETWVERYISPTNRQRIYGLINNPNVLAVYLTLAFICTLYLSTLVSKRTKLFLLIGSVVMMGVWILTYSRGTAIGLAVGLITYLALSRNWKTVVKALLIIVLSVIVISIPVTKATEFVQNMNVLKEKPIAAPDQQGDESHAEKRLKETFEGSTIEQSKNTGRLFIVRKGLQIFKDHPVIGSGFSTFGDSASKSYSSPIYKHYGINLNIYSDNQYIQVIAETGVLGVVGFAVFLLGMLAFLWKNRHTASPYADALISILIAVYVCGLLYNIWEDKTFTAYFYMILGGVASMAAETFGRPLRFK</sequence>
<comment type="caution">
    <text evidence="7">The sequence shown here is derived from an EMBL/GenBank/DDBJ whole genome shotgun (WGS) entry which is preliminary data.</text>
</comment>
<organism evidence="7 8">
    <name type="scientific">Bacillus smithii 7_3_47FAA</name>
    <dbReference type="NCBI Taxonomy" id="665952"/>
    <lineage>
        <taxon>Bacteria</taxon>
        <taxon>Bacillati</taxon>
        <taxon>Bacillota</taxon>
        <taxon>Bacilli</taxon>
        <taxon>Bacillales</taxon>
        <taxon>Bacillaceae</taxon>
        <taxon>Bacillus</taxon>
    </lineage>
</organism>
<feature type="transmembrane region" description="Helical" evidence="5">
    <location>
        <begin position="68"/>
        <end position="86"/>
    </location>
</feature>
<evidence type="ECO:0000256" key="1">
    <source>
        <dbReference type="ARBA" id="ARBA00004141"/>
    </source>
</evidence>
<dbReference type="PANTHER" id="PTHR37422">
    <property type="entry name" value="TEICHURONIC ACID BIOSYNTHESIS PROTEIN TUAE"/>
    <property type="match status" value="1"/>
</dbReference>
<dbReference type="PATRIC" id="fig|665952.3.peg.706"/>
<dbReference type="PANTHER" id="PTHR37422:SF13">
    <property type="entry name" value="LIPOPOLYSACCHARIDE BIOSYNTHESIS PROTEIN PA4999-RELATED"/>
    <property type="match status" value="1"/>
</dbReference>
<evidence type="ECO:0000259" key="6">
    <source>
        <dbReference type="Pfam" id="PF04932"/>
    </source>
</evidence>
<feature type="transmembrane region" description="Helical" evidence="5">
    <location>
        <begin position="234"/>
        <end position="250"/>
    </location>
</feature>
<name>G9QIC3_9BACI</name>
<evidence type="ECO:0000313" key="8">
    <source>
        <dbReference type="Proteomes" id="UP000011747"/>
    </source>
</evidence>
<dbReference type="GO" id="GO:0016020">
    <property type="term" value="C:membrane"/>
    <property type="evidence" value="ECO:0007669"/>
    <property type="project" value="UniProtKB-SubCell"/>
</dbReference>
<evidence type="ECO:0000256" key="5">
    <source>
        <dbReference type="SAM" id="Phobius"/>
    </source>
</evidence>
<feature type="transmembrane region" description="Helical" evidence="5">
    <location>
        <begin position="124"/>
        <end position="143"/>
    </location>
</feature>
<feature type="transmembrane region" description="Helical" evidence="5">
    <location>
        <begin position="397"/>
        <end position="424"/>
    </location>
</feature>
<dbReference type="AlphaFoldDB" id="G9QIC3"/>